<accession>A0A9X3EQZ4</accession>
<dbReference type="SUPFAM" id="SSF49452">
    <property type="entry name" value="Starch-binding domain-like"/>
    <property type="match status" value="2"/>
</dbReference>
<keyword evidence="2" id="KW-0645">Protease</keyword>
<keyword evidence="2" id="KW-0378">Hydrolase</keyword>
<comment type="caution">
    <text evidence="2">The sequence shown here is derived from an EMBL/GenBank/DDBJ whole genome shotgun (WGS) entry which is preliminary data.</text>
</comment>
<gene>
    <name evidence="2" type="ORF">OV079_24455</name>
</gene>
<reference evidence="2" key="1">
    <citation type="submission" date="2022-11" db="EMBL/GenBank/DDBJ databases">
        <title>Minimal conservation of predation-associated metabolite biosynthetic gene clusters underscores biosynthetic potential of Myxococcota including descriptions for ten novel species: Archangium lansinium sp. nov., Myxococcus landrumus sp. nov., Nannocystis bai.</title>
        <authorList>
            <person name="Ahearne A."/>
            <person name="Stevens C."/>
            <person name="Phillips K."/>
        </authorList>
    </citation>
    <scope>NUCLEOTIDE SEQUENCE</scope>
    <source>
        <strain evidence="2">Na p29</strain>
    </source>
</reference>
<evidence type="ECO:0000256" key="1">
    <source>
        <dbReference type="SAM" id="MobiDB-lite"/>
    </source>
</evidence>
<evidence type="ECO:0000313" key="3">
    <source>
        <dbReference type="Proteomes" id="UP001150924"/>
    </source>
</evidence>
<dbReference type="Proteomes" id="UP001150924">
    <property type="component" value="Unassembled WGS sequence"/>
</dbReference>
<dbReference type="InterPro" id="IPR013784">
    <property type="entry name" value="Carb-bd-like_fold"/>
</dbReference>
<proteinExistence type="predicted"/>
<keyword evidence="2" id="KW-0121">Carboxypeptidase</keyword>
<dbReference type="GO" id="GO:0030246">
    <property type="term" value="F:carbohydrate binding"/>
    <property type="evidence" value="ECO:0007669"/>
    <property type="project" value="InterPro"/>
</dbReference>
<protein>
    <submittedName>
        <fullName evidence="2">Carboxypeptidase-like regulatory domain-containing protein</fullName>
    </submittedName>
</protein>
<evidence type="ECO:0000313" key="2">
    <source>
        <dbReference type="EMBL" id="MCY1008657.1"/>
    </source>
</evidence>
<organism evidence="2 3">
    <name type="scientific">Nannocystis pusilla</name>
    <dbReference type="NCBI Taxonomy" id="889268"/>
    <lineage>
        <taxon>Bacteria</taxon>
        <taxon>Pseudomonadati</taxon>
        <taxon>Myxococcota</taxon>
        <taxon>Polyangia</taxon>
        <taxon>Nannocystales</taxon>
        <taxon>Nannocystaceae</taxon>
        <taxon>Nannocystis</taxon>
    </lineage>
</organism>
<dbReference type="AlphaFoldDB" id="A0A9X3EQZ4"/>
<dbReference type="RefSeq" id="WP_267771263.1">
    <property type="nucleotide sequence ID" value="NZ_JAPNKE010000002.1"/>
</dbReference>
<dbReference type="Gene3D" id="2.60.40.1120">
    <property type="entry name" value="Carboxypeptidase-like, regulatory domain"/>
    <property type="match status" value="1"/>
</dbReference>
<sequence length="414" mass="43449">MAAPPEATKPPERARCPAGPDTATIRGKLEFADKTAPSTFTASASRERAGWRNSDDCDTPYKEFRATAGAAEFVFEGLPPGIYGVTLFGGDFLDLDLDPFPMEAGKTRDLGALVLDRGRMLRGRVLTAEGAPAAGVQIYADADLWGDGAALLDIAVRTATTAADGSFTLTALGRGPLYVAAEAPQLGRSPAVRLPEGNDDLTSELRLGPTGALAGRVTYAGKPARADVTAQPAGSGSAVTFTVTTDNEGRYRFERLAGGTYVVTAQLFRNDMHSISHPARAKQANLRADREARLDLEVRAGPTLVITPKLSAGAADVVSVMLVKGTFTAATSGELDRASAKLDRERARPDHAHLAEKTEIELADVPPGNYTLCGAATKYGESIAAIDAVPVTCTRVRVASGRARQQVSLALAGR</sequence>
<dbReference type="EMBL" id="JAPNKE010000002">
    <property type="protein sequence ID" value="MCY1008657.1"/>
    <property type="molecule type" value="Genomic_DNA"/>
</dbReference>
<dbReference type="Pfam" id="PF13620">
    <property type="entry name" value="CarboxypepD_reg"/>
    <property type="match status" value="1"/>
</dbReference>
<dbReference type="GO" id="GO:0004180">
    <property type="term" value="F:carboxypeptidase activity"/>
    <property type="evidence" value="ECO:0007669"/>
    <property type="project" value="UniProtKB-KW"/>
</dbReference>
<name>A0A9X3EQZ4_9BACT</name>
<feature type="region of interest" description="Disordered" evidence="1">
    <location>
        <begin position="1"/>
        <end position="30"/>
    </location>
</feature>
<keyword evidence="3" id="KW-1185">Reference proteome</keyword>